<accession>A0AAJ1RB74</accession>
<proteinExistence type="inferred from homology"/>
<reference evidence="16" key="2">
    <citation type="submission" date="2019-01" db="EMBL/GenBank/DDBJ databases">
        <title>Oenococcus sicerae UCMA17102.</title>
        <authorList>
            <person name="Cousin F.J."/>
            <person name="Le Guellec R."/>
            <person name="Cretenet M."/>
        </authorList>
    </citation>
    <scope>NUCLEOTIDE SEQUENCE</scope>
    <source>
        <strain evidence="16">UCMA17102</strain>
    </source>
</reference>
<dbReference type="EMBL" id="SDWY01000004">
    <property type="protein sequence ID" value="MDN6900895.1"/>
    <property type="molecule type" value="Genomic_DNA"/>
</dbReference>
<evidence type="ECO:0000259" key="15">
    <source>
        <dbReference type="SMART" id="SM00904"/>
    </source>
</evidence>
<gene>
    <name evidence="16" type="primary">ribF</name>
    <name evidence="17" type="ORF">DLJ48_00835</name>
    <name evidence="16" type="ORF">EVC35_07850</name>
</gene>
<evidence type="ECO:0000256" key="4">
    <source>
        <dbReference type="ARBA" id="ARBA00022643"/>
    </source>
</evidence>
<dbReference type="Gene3D" id="3.40.50.620">
    <property type="entry name" value="HUPs"/>
    <property type="match status" value="1"/>
</dbReference>
<evidence type="ECO:0000313" key="19">
    <source>
        <dbReference type="Proteomes" id="UP001167919"/>
    </source>
</evidence>
<dbReference type="CDD" id="cd02064">
    <property type="entry name" value="FAD_synthetase_N"/>
    <property type="match status" value="1"/>
</dbReference>
<dbReference type="SUPFAM" id="SSF82114">
    <property type="entry name" value="Riboflavin kinase-like"/>
    <property type="match status" value="1"/>
</dbReference>
<keyword evidence="11" id="KW-0511">Multifunctional enzyme</keyword>
<evidence type="ECO:0000256" key="1">
    <source>
        <dbReference type="ARBA" id="ARBA00004726"/>
    </source>
</evidence>
<dbReference type="Pfam" id="PF06574">
    <property type="entry name" value="FAD_syn"/>
    <property type="match status" value="1"/>
</dbReference>
<dbReference type="RefSeq" id="WP_128685050.1">
    <property type="nucleotide sequence ID" value="NZ_CP029684.2"/>
</dbReference>
<dbReference type="InterPro" id="IPR015864">
    <property type="entry name" value="FAD_synthase"/>
</dbReference>
<keyword evidence="9 14" id="KW-0274">FAD</keyword>
<dbReference type="GO" id="GO:0009231">
    <property type="term" value="P:riboflavin biosynthetic process"/>
    <property type="evidence" value="ECO:0007669"/>
    <property type="project" value="InterPro"/>
</dbReference>
<keyword evidence="18" id="KW-1185">Reference proteome</keyword>
<reference evidence="17" key="3">
    <citation type="submission" date="2020-01" db="EMBL/GenBank/DDBJ databases">
        <authorList>
            <person name="Cousin F.J."/>
            <person name="Le Guellec R."/>
            <person name="Cretenet M."/>
        </authorList>
    </citation>
    <scope>NUCLEOTIDE SEQUENCE</scope>
    <source>
        <strain evidence="17">UCMA 15228</strain>
    </source>
</reference>
<dbReference type="Pfam" id="PF01687">
    <property type="entry name" value="Flavokinase"/>
    <property type="match status" value="1"/>
</dbReference>
<comment type="pathway">
    <text evidence="1 14">Cofactor biosynthesis; FAD biosynthesis; FAD from FMN: step 1/1.</text>
</comment>
<evidence type="ECO:0000256" key="10">
    <source>
        <dbReference type="ARBA" id="ARBA00022840"/>
    </source>
</evidence>
<dbReference type="InterPro" id="IPR014729">
    <property type="entry name" value="Rossmann-like_a/b/a_fold"/>
</dbReference>
<name>A0AAJ1RB74_9LACO</name>
<evidence type="ECO:0000256" key="7">
    <source>
        <dbReference type="ARBA" id="ARBA00022741"/>
    </source>
</evidence>
<keyword evidence="5 14" id="KW-0808">Transferase</keyword>
<dbReference type="PANTHER" id="PTHR22749">
    <property type="entry name" value="RIBOFLAVIN KINASE/FMN ADENYLYLTRANSFERASE"/>
    <property type="match status" value="1"/>
</dbReference>
<evidence type="ECO:0000256" key="13">
    <source>
        <dbReference type="ARBA" id="ARBA00049494"/>
    </source>
</evidence>
<dbReference type="NCBIfam" id="TIGR00083">
    <property type="entry name" value="ribF"/>
    <property type="match status" value="1"/>
</dbReference>
<dbReference type="EC" id="2.7.7.2" evidence="14"/>
<feature type="domain" description="Riboflavin kinase" evidence="15">
    <location>
        <begin position="185"/>
        <end position="315"/>
    </location>
</feature>
<evidence type="ECO:0000256" key="12">
    <source>
        <dbReference type="ARBA" id="ARBA00047880"/>
    </source>
</evidence>
<keyword evidence="7 14" id="KW-0547">Nucleotide-binding</keyword>
<evidence type="ECO:0000256" key="9">
    <source>
        <dbReference type="ARBA" id="ARBA00022827"/>
    </source>
</evidence>
<dbReference type="InterPro" id="IPR015865">
    <property type="entry name" value="Riboflavin_kinase_bac/euk"/>
</dbReference>
<dbReference type="GO" id="GO:0009398">
    <property type="term" value="P:FMN biosynthetic process"/>
    <property type="evidence" value="ECO:0007669"/>
    <property type="project" value="UniProtKB-UniRule"/>
</dbReference>
<keyword evidence="8 14" id="KW-0418">Kinase</keyword>
<keyword evidence="6 14" id="KW-0548">Nucleotidyltransferase</keyword>
<keyword evidence="10 14" id="KW-0067">ATP-binding</keyword>
<evidence type="ECO:0000256" key="3">
    <source>
        <dbReference type="ARBA" id="ARBA00022630"/>
    </source>
</evidence>
<dbReference type="GO" id="GO:0003919">
    <property type="term" value="F:FMN adenylyltransferase activity"/>
    <property type="evidence" value="ECO:0007669"/>
    <property type="project" value="UniProtKB-UniRule"/>
</dbReference>
<dbReference type="InterPro" id="IPR023468">
    <property type="entry name" value="Riboflavin_kinase"/>
</dbReference>
<comment type="catalytic activity">
    <reaction evidence="12 14">
        <text>riboflavin + ATP = FMN + ADP + H(+)</text>
        <dbReference type="Rhea" id="RHEA:14357"/>
        <dbReference type="ChEBI" id="CHEBI:15378"/>
        <dbReference type="ChEBI" id="CHEBI:30616"/>
        <dbReference type="ChEBI" id="CHEBI:57986"/>
        <dbReference type="ChEBI" id="CHEBI:58210"/>
        <dbReference type="ChEBI" id="CHEBI:456216"/>
        <dbReference type="EC" id="2.7.1.26"/>
    </reaction>
</comment>
<keyword evidence="3 14" id="KW-0285">Flavoprotein</keyword>
<comment type="similarity">
    <text evidence="14">Belongs to the ribF family.</text>
</comment>
<dbReference type="Gene3D" id="2.40.30.30">
    <property type="entry name" value="Riboflavin kinase-like"/>
    <property type="match status" value="1"/>
</dbReference>
<dbReference type="GO" id="GO:0006747">
    <property type="term" value="P:FAD biosynthetic process"/>
    <property type="evidence" value="ECO:0007669"/>
    <property type="project" value="UniProtKB-UniRule"/>
</dbReference>
<evidence type="ECO:0000256" key="2">
    <source>
        <dbReference type="ARBA" id="ARBA00005201"/>
    </source>
</evidence>
<dbReference type="InterPro" id="IPR004821">
    <property type="entry name" value="Cyt_trans-like"/>
</dbReference>
<evidence type="ECO:0000256" key="11">
    <source>
        <dbReference type="ARBA" id="ARBA00023268"/>
    </source>
</evidence>
<dbReference type="EMBL" id="CP029684">
    <property type="protein sequence ID" value="QAS69171.1"/>
    <property type="molecule type" value="Genomic_DNA"/>
</dbReference>
<comment type="catalytic activity">
    <reaction evidence="13 14">
        <text>FMN + ATP + H(+) = FAD + diphosphate</text>
        <dbReference type="Rhea" id="RHEA:17237"/>
        <dbReference type="ChEBI" id="CHEBI:15378"/>
        <dbReference type="ChEBI" id="CHEBI:30616"/>
        <dbReference type="ChEBI" id="CHEBI:33019"/>
        <dbReference type="ChEBI" id="CHEBI:57692"/>
        <dbReference type="ChEBI" id="CHEBI:58210"/>
        <dbReference type="EC" id="2.7.7.2"/>
    </reaction>
</comment>
<organism evidence="16 19">
    <name type="scientific">Oenococcus sicerae</name>
    <dbReference type="NCBI Taxonomy" id="2203724"/>
    <lineage>
        <taxon>Bacteria</taxon>
        <taxon>Bacillati</taxon>
        <taxon>Bacillota</taxon>
        <taxon>Bacilli</taxon>
        <taxon>Lactobacillales</taxon>
        <taxon>Lactobacillaceae</taxon>
        <taxon>Oenococcus</taxon>
    </lineage>
</organism>
<dbReference type="Proteomes" id="UP001167919">
    <property type="component" value="Unassembled WGS sequence"/>
</dbReference>
<reference evidence="17 18" key="1">
    <citation type="journal article" date="2019" name="Syst. Appl. Microbiol.">
        <title>Oenococcus sicerae sp. nov., isolated from French cider.</title>
        <authorList>
            <person name="Cousin F.J."/>
            <person name="Le Guellec R."/>
            <person name="Chagnot C."/>
            <person name="Goux D."/>
            <person name="Dalmasso M."/>
            <person name="Laplace J.M."/>
            <person name="Cretenet M."/>
        </authorList>
    </citation>
    <scope>NUCLEOTIDE SEQUENCE [LARGE SCALE GENOMIC DNA]</scope>
    <source>
        <strain evidence="17 18">UCMA 15228</strain>
    </source>
</reference>
<sequence>MKIIKLQFPNTYENPKKEFVLAMGYFDGLHLGHQAVLNKAKDLAEKQQLKLAVLTYDQSPTSFYDPDPALKFPILPLQEKLAMLADLAVDTSYVINYSLDFGSQSPQSYVDHYLAKLGAIAVVAGFDHTYGSLAKKADMDHLPGYAAGRFQVVAVNEFADFSGKISSTRIRQLLIKGDLRAANALLGYQYQTVGKVVYGNQIGRKLGFPTANLSLNEKQLLPKTAVYAVRTKILTGKLAGRFFDGMASIGHNQTFGDDNPMTIEINLFAFSADIYNEKIAVFWIDYLREQVKYSNVTELISQLKQDQINSQRILGQK</sequence>
<dbReference type="InterPro" id="IPR023465">
    <property type="entry name" value="Riboflavin_kinase_dom_sf"/>
</dbReference>
<dbReference type="PANTHER" id="PTHR22749:SF6">
    <property type="entry name" value="RIBOFLAVIN KINASE"/>
    <property type="match status" value="1"/>
</dbReference>
<dbReference type="NCBIfam" id="TIGR00125">
    <property type="entry name" value="cyt_tran_rel"/>
    <property type="match status" value="1"/>
</dbReference>
<evidence type="ECO:0000313" key="17">
    <source>
        <dbReference type="EMBL" id="QAS69171.1"/>
    </source>
</evidence>
<protein>
    <recommendedName>
        <fullName evidence="14">Riboflavin biosynthesis protein</fullName>
    </recommendedName>
    <domain>
        <recommendedName>
            <fullName evidence="14">Riboflavin kinase</fullName>
            <ecNumber evidence="14">2.7.1.26</ecNumber>
        </recommendedName>
        <alternativeName>
            <fullName evidence="14">Flavokinase</fullName>
        </alternativeName>
    </domain>
    <domain>
        <recommendedName>
            <fullName evidence="14">FMN adenylyltransferase</fullName>
            <ecNumber evidence="14">2.7.7.2</ecNumber>
        </recommendedName>
        <alternativeName>
            <fullName evidence="14">FAD pyrophosphorylase</fullName>
        </alternativeName>
        <alternativeName>
            <fullName evidence="14">FAD synthase</fullName>
        </alternativeName>
    </domain>
</protein>
<dbReference type="GO" id="GO:0008531">
    <property type="term" value="F:riboflavin kinase activity"/>
    <property type="evidence" value="ECO:0007669"/>
    <property type="project" value="UniProtKB-UniRule"/>
</dbReference>
<dbReference type="Proteomes" id="UP000286907">
    <property type="component" value="Chromosome"/>
</dbReference>
<dbReference type="InterPro" id="IPR002606">
    <property type="entry name" value="Riboflavin_kinase_bac"/>
</dbReference>
<evidence type="ECO:0000256" key="5">
    <source>
        <dbReference type="ARBA" id="ARBA00022679"/>
    </source>
</evidence>
<evidence type="ECO:0000313" key="18">
    <source>
        <dbReference type="Proteomes" id="UP000286907"/>
    </source>
</evidence>
<evidence type="ECO:0000256" key="6">
    <source>
        <dbReference type="ARBA" id="ARBA00022695"/>
    </source>
</evidence>
<keyword evidence="4 14" id="KW-0288">FMN</keyword>
<evidence type="ECO:0000313" key="16">
    <source>
        <dbReference type="EMBL" id="MDN6900895.1"/>
    </source>
</evidence>
<evidence type="ECO:0000256" key="8">
    <source>
        <dbReference type="ARBA" id="ARBA00022777"/>
    </source>
</evidence>
<dbReference type="EC" id="2.7.1.26" evidence="14"/>
<dbReference type="AlphaFoldDB" id="A0AAJ1RB74"/>
<dbReference type="PIRSF" id="PIRSF004491">
    <property type="entry name" value="FAD_Synth"/>
    <property type="match status" value="1"/>
</dbReference>
<comment type="pathway">
    <text evidence="2 14">Cofactor biosynthesis; FMN biosynthesis; FMN from riboflavin (ATP route): step 1/1.</text>
</comment>
<evidence type="ECO:0000256" key="14">
    <source>
        <dbReference type="PIRNR" id="PIRNR004491"/>
    </source>
</evidence>
<dbReference type="SUPFAM" id="SSF52374">
    <property type="entry name" value="Nucleotidylyl transferase"/>
    <property type="match status" value="1"/>
</dbReference>
<dbReference type="SMART" id="SM00904">
    <property type="entry name" value="Flavokinase"/>
    <property type="match status" value="1"/>
</dbReference>
<dbReference type="GO" id="GO:0005524">
    <property type="term" value="F:ATP binding"/>
    <property type="evidence" value="ECO:0007669"/>
    <property type="project" value="UniProtKB-UniRule"/>
</dbReference>